<evidence type="ECO:0000256" key="8">
    <source>
        <dbReference type="ARBA" id="ARBA00045130"/>
    </source>
</evidence>
<keyword evidence="7 9" id="KW-0143">Chaperone</keyword>
<organism evidence="12 13">
    <name type="scientific">Mugilogobius chulae</name>
    <name type="common">yellowstripe goby</name>
    <dbReference type="NCBI Taxonomy" id="88201"/>
    <lineage>
        <taxon>Eukaryota</taxon>
        <taxon>Metazoa</taxon>
        <taxon>Chordata</taxon>
        <taxon>Craniata</taxon>
        <taxon>Vertebrata</taxon>
        <taxon>Euteleostomi</taxon>
        <taxon>Actinopterygii</taxon>
        <taxon>Neopterygii</taxon>
        <taxon>Teleostei</taxon>
        <taxon>Neoteleostei</taxon>
        <taxon>Acanthomorphata</taxon>
        <taxon>Gobiaria</taxon>
        <taxon>Gobiiformes</taxon>
        <taxon>Gobioidei</taxon>
        <taxon>Gobiidae</taxon>
        <taxon>Gobionellinae</taxon>
        <taxon>Mugilogobius</taxon>
    </lineage>
</organism>
<dbReference type="Gene3D" id="3.20.20.70">
    <property type="entry name" value="Aldolase class I"/>
    <property type="match status" value="1"/>
</dbReference>
<accession>A0AAW0PTN0</accession>
<dbReference type="PROSITE" id="PS51918">
    <property type="entry name" value="RADICAL_SAM"/>
    <property type="match status" value="1"/>
</dbReference>
<dbReference type="InterPro" id="IPR004559">
    <property type="entry name" value="HemW-like"/>
</dbReference>
<comment type="function">
    <text evidence="8 9">May be a heme chaperone, appears to bind heme. Homologous bacterial proteins do not have oxygen-independent coproporphyrinogen-III oxidase activity. Binds 1 [4Fe-4S] cluster. The cluster is coordinated with 3 cysteines and an exchangeable S-adenosyl-L-methionine.</text>
</comment>
<comment type="caution">
    <text evidence="12">The sequence shown here is derived from an EMBL/GenBank/DDBJ whole genome shotgun (WGS) entry which is preliminary data.</text>
</comment>
<keyword evidence="5 9" id="KW-0408">Iron</keyword>
<evidence type="ECO:0000256" key="9">
    <source>
        <dbReference type="RuleBase" id="RU364116"/>
    </source>
</evidence>
<dbReference type="InterPro" id="IPR007197">
    <property type="entry name" value="rSAM"/>
</dbReference>
<dbReference type="GO" id="GO:0006779">
    <property type="term" value="P:porphyrin-containing compound biosynthetic process"/>
    <property type="evidence" value="ECO:0007669"/>
    <property type="project" value="InterPro"/>
</dbReference>
<dbReference type="GO" id="GO:0046872">
    <property type="term" value="F:metal ion binding"/>
    <property type="evidence" value="ECO:0007669"/>
    <property type="project" value="UniProtKB-UniRule"/>
</dbReference>
<dbReference type="SFLD" id="SFLDS00029">
    <property type="entry name" value="Radical_SAM"/>
    <property type="match status" value="1"/>
</dbReference>
<dbReference type="SUPFAM" id="SSF102114">
    <property type="entry name" value="Radical SAM enzymes"/>
    <property type="match status" value="1"/>
</dbReference>
<evidence type="ECO:0000256" key="5">
    <source>
        <dbReference type="ARBA" id="ARBA00023004"/>
    </source>
</evidence>
<evidence type="ECO:0000313" key="13">
    <source>
        <dbReference type="Proteomes" id="UP001460270"/>
    </source>
</evidence>
<evidence type="ECO:0000256" key="3">
    <source>
        <dbReference type="ARBA" id="ARBA00022691"/>
    </source>
</evidence>
<feature type="domain" description="Radical SAM core" evidence="11">
    <location>
        <begin position="42"/>
        <end position="278"/>
    </location>
</feature>
<evidence type="ECO:0000256" key="6">
    <source>
        <dbReference type="ARBA" id="ARBA00023014"/>
    </source>
</evidence>
<dbReference type="GO" id="GO:0004109">
    <property type="term" value="F:coproporphyrinogen oxidase activity"/>
    <property type="evidence" value="ECO:0007669"/>
    <property type="project" value="InterPro"/>
</dbReference>
<evidence type="ECO:0000256" key="7">
    <source>
        <dbReference type="ARBA" id="ARBA00023186"/>
    </source>
</evidence>
<evidence type="ECO:0000259" key="11">
    <source>
        <dbReference type="PROSITE" id="PS51918"/>
    </source>
</evidence>
<gene>
    <name evidence="12" type="ORF">WMY93_002479</name>
</gene>
<evidence type="ECO:0000256" key="10">
    <source>
        <dbReference type="SAM" id="SignalP"/>
    </source>
</evidence>
<dbReference type="PANTHER" id="PTHR13932">
    <property type="entry name" value="COPROPORPHYRINIGEN III OXIDASE"/>
    <property type="match status" value="1"/>
</dbReference>
<dbReference type="SFLD" id="SFLDF00562">
    <property type="entry name" value="HemN-like__clustered_with_heat"/>
    <property type="match status" value="1"/>
</dbReference>
<evidence type="ECO:0000256" key="1">
    <source>
        <dbReference type="ARBA" id="ARBA00006100"/>
    </source>
</evidence>
<comment type="similarity">
    <text evidence="1">Belongs to the anaerobic coproporphyrinogen-III oxidase family. HemW subfamily.</text>
</comment>
<dbReference type="EMBL" id="JBBPFD010000002">
    <property type="protein sequence ID" value="KAK7939153.1"/>
    <property type="molecule type" value="Genomic_DNA"/>
</dbReference>
<dbReference type="CDD" id="cd01335">
    <property type="entry name" value="Radical_SAM"/>
    <property type="match status" value="1"/>
</dbReference>
<protein>
    <recommendedName>
        <fullName evidence="9">Radical S-adenosyl methionine domain-containing protein</fullName>
    </recommendedName>
</protein>
<keyword evidence="3 9" id="KW-0949">S-adenosyl-L-methionine</keyword>
<name>A0AAW0PTN0_9GOBI</name>
<dbReference type="SMART" id="SM00729">
    <property type="entry name" value="Elp3"/>
    <property type="match status" value="1"/>
</dbReference>
<evidence type="ECO:0000256" key="4">
    <source>
        <dbReference type="ARBA" id="ARBA00022723"/>
    </source>
</evidence>
<keyword evidence="6 9" id="KW-0411">Iron-sulfur</keyword>
<dbReference type="InterPro" id="IPR013785">
    <property type="entry name" value="Aldolase_TIM"/>
</dbReference>
<keyword evidence="9" id="KW-0004">4Fe-4S</keyword>
<proteinExistence type="inferred from homology"/>
<sequence>MLFGMLCLTSPGLTRALPAYNVRVLAGHFFSSIAGSVDLNEDALQRTASVYVHWPYCLRRCSYCNFNKYISRSNNNDTMTECLQRETQTLLQLSQVSSVTSVFFGGGTPSLAHPSTIEAVLNSVSKHAHIPQNVEVTLEVNPTPLGRSKLKDFYHAGVNRFSVGVQSLSDDDLVILERDHSSHDALCTIEEASRLCPGRVSVDLMFGRPRQTIQSWDSELKEMLQVCDDHLSLYQLTVERGTQLFKQVQSGKVTVPGDDVTAEMYQRAREILHQHGFCQYEVSNFARHNAVSHHNLSYWKGRQYIGVGPGAHGRFVPLGEGGDCREARTQTLEPEVWMCEVQKKGHGTRRRIQLHQRELIEEVLVMGMRMTKGITHRHWQRFSPHVNLHRVFGTSLDVQGLLQSGKLILDERGLRCSYEGLTLLDSILPTLLLEIEQIYAPKQKDSFKVRKIGS</sequence>
<comment type="subcellular location">
    <subcellularLocation>
        <location evidence="9">Mitochondrion</location>
    </subcellularLocation>
</comment>
<dbReference type="PANTHER" id="PTHR13932:SF5">
    <property type="entry name" value="RADICAL S-ADENOSYL METHIONINE DOMAIN-CONTAINING PROTEIN 1, MITOCHONDRIAL"/>
    <property type="match status" value="1"/>
</dbReference>
<feature type="signal peptide" evidence="10">
    <location>
        <begin position="1"/>
        <end position="16"/>
    </location>
</feature>
<dbReference type="Pfam" id="PF06969">
    <property type="entry name" value="HemN_C"/>
    <property type="match status" value="1"/>
</dbReference>
<keyword evidence="10" id="KW-0732">Signal</keyword>
<keyword evidence="9" id="KW-0809">Transit peptide</keyword>
<evidence type="ECO:0000313" key="12">
    <source>
        <dbReference type="EMBL" id="KAK7939153.1"/>
    </source>
</evidence>
<dbReference type="InterPro" id="IPR058240">
    <property type="entry name" value="rSAM_sf"/>
</dbReference>
<reference evidence="13" key="1">
    <citation type="submission" date="2024-04" db="EMBL/GenBank/DDBJ databases">
        <title>Salinicola lusitanus LLJ914,a marine bacterium isolated from the Okinawa Trough.</title>
        <authorList>
            <person name="Li J."/>
        </authorList>
    </citation>
    <scope>NUCLEOTIDE SEQUENCE [LARGE SCALE GENOMIC DNA]</scope>
</reference>
<dbReference type="AlphaFoldDB" id="A0AAW0PTN0"/>
<dbReference type="InterPro" id="IPR034505">
    <property type="entry name" value="Coproporphyrinogen-III_oxidase"/>
</dbReference>
<dbReference type="SFLD" id="SFLDG01065">
    <property type="entry name" value="anaerobic_coproporphyrinogen-I"/>
    <property type="match status" value="1"/>
</dbReference>
<dbReference type="InterPro" id="IPR010723">
    <property type="entry name" value="HemN_C"/>
</dbReference>
<keyword evidence="4 9" id="KW-0479">Metal-binding</keyword>
<keyword evidence="2 9" id="KW-0349">Heme</keyword>
<dbReference type="NCBIfam" id="TIGR00539">
    <property type="entry name" value="hemN_rel"/>
    <property type="match status" value="1"/>
</dbReference>
<dbReference type="Proteomes" id="UP001460270">
    <property type="component" value="Unassembled WGS sequence"/>
</dbReference>
<dbReference type="InterPro" id="IPR006638">
    <property type="entry name" value="Elp3/MiaA/NifB-like_rSAM"/>
</dbReference>
<dbReference type="GO" id="GO:0051539">
    <property type="term" value="F:4 iron, 4 sulfur cluster binding"/>
    <property type="evidence" value="ECO:0007669"/>
    <property type="project" value="UniProtKB-UniRule"/>
</dbReference>
<dbReference type="GO" id="GO:0005739">
    <property type="term" value="C:mitochondrion"/>
    <property type="evidence" value="ECO:0007669"/>
    <property type="project" value="UniProtKB-SubCell"/>
</dbReference>
<feature type="chain" id="PRO_5044024555" description="Radical S-adenosyl methionine domain-containing protein" evidence="10">
    <location>
        <begin position="17"/>
        <end position="454"/>
    </location>
</feature>
<evidence type="ECO:0000256" key="2">
    <source>
        <dbReference type="ARBA" id="ARBA00022617"/>
    </source>
</evidence>
<keyword evidence="9" id="KW-0496">Mitochondrion</keyword>
<dbReference type="Pfam" id="PF04055">
    <property type="entry name" value="Radical_SAM"/>
    <property type="match status" value="1"/>
</dbReference>
<dbReference type="SFLD" id="SFLDF00288">
    <property type="entry name" value="HemN-like__clustered_with_nucl"/>
    <property type="match status" value="1"/>
</dbReference>
<keyword evidence="13" id="KW-1185">Reference proteome</keyword>